<evidence type="ECO:0000313" key="7">
    <source>
        <dbReference type="EMBL" id="GAA4258242.1"/>
    </source>
</evidence>
<evidence type="ECO:0000256" key="2">
    <source>
        <dbReference type="ARBA" id="ARBA00022741"/>
    </source>
</evidence>
<evidence type="ECO:0000256" key="1">
    <source>
        <dbReference type="ARBA" id="ARBA00022679"/>
    </source>
</evidence>
<evidence type="ECO:0000256" key="4">
    <source>
        <dbReference type="ARBA" id="ARBA00022840"/>
    </source>
</evidence>
<comment type="caution">
    <text evidence="7">The sequence shown here is derived from an EMBL/GenBank/DDBJ whole genome shotgun (WGS) entry which is preliminary data.</text>
</comment>
<accession>A0ABP8DKJ8</accession>
<dbReference type="Gene3D" id="2.130.10.10">
    <property type="entry name" value="YVTN repeat-like/Quinoprotein amine dehydrogenase"/>
    <property type="match status" value="2"/>
</dbReference>
<keyword evidence="3" id="KW-0418">Kinase</keyword>
<protein>
    <recommendedName>
        <fullName evidence="6">Protein kinase domain-containing protein</fullName>
    </recommendedName>
</protein>
<dbReference type="InterPro" id="IPR000719">
    <property type="entry name" value="Prot_kinase_dom"/>
</dbReference>
<dbReference type="InterPro" id="IPR017441">
    <property type="entry name" value="Protein_kinase_ATP_BS"/>
</dbReference>
<dbReference type="InterPro" id="IPR002372">
    <property type="entry name" value="PQQ_rpt_dom"/>
</dbReference>
<dbReference type="PROSITE" id="PS50011">
    <property type="entry name" value="PROTEIN_KINASE_DOM"/>
    <property type="match status" value="1"/>
</dbReference>
<dbReference type="PROSITE" id="PS00108">
    <property type="entry name" value="PROTEIN_KINASE_ST"/>
    <property type="match status" value="1"/>
</dbReference>
<evidence type="ECO:0000256" key="3">
    <source>
        <dbReference type="ARBA" id="ARBA00022777"/>
    </source>
</evidence>
<dbReference type="SUPFAM" id="SSF50998">
    <property type="entry name" value="Quinoprotein alcohol dehydrogenase-like"/>
    <property type="match status" value="2"/>
</dbReference>
<dbReference type="InterPro" id="IPR008271">
    <property type="entry name" value="Ser/Thr_kinase_AS"/>
</dbReference>
<dbReference type="InterPro" id="IPR015943">
    <property type="entry name" value="WD40/YVTN_repeat-like_dom_sf"/>
</dbReference>
<organism evidence="7 8">
    <name type="scientific">Dactylosporangium darangshiense</name>
    <dbReference type="NCBI Taxonomy" id="579108"/>
    <lineage>
        <taxon>Bacteria</taxon>
        <taxon>Bacillati</taxon>
        <taxon>Actinomycetota</taxon>
        <taxon>Actinomycetes</taxon>
        <taxon>Micromonosporales</taxon>
        <taxon>Micromonosporaceae</taxon>
        <taxon>Dactylosporangium</taxon>
    </lineage>
</organism>
<dbReference type="PANTHER" id="PTHR43289:SF34">
    <property type="entry name" value="SERINE_THREONINE-PROTEIN KINASE YBDM-RELATED"/>
    <property type="match status" value="1"/>
</dbReference>
<reference evidence="8" key="1">
    <citation type="journal article" date="2019" name="Int. J. Syst. Evol. Microbiol.">
        <title>The Global Catalogue of Microorganisms (GCM) 10K type strain sequencing project: providing services to taxonomists for standard genome sequencing and annotation.</title>
        <authorList>
            <consortium name="The Broad Institute Genomics Platform"/>
            <consortium name="The Broad Institute Genome Sequencing Center for Infectious Disease"/>
            <person name="Wu L."/>
            <person name="Ma J."/>
        </authorList>
    </citation>
    <scope>NUCLEOTIDE SEQUENCE [LARGE SCALE GENOMIC DNA]</scope>
    <source>
        <strain evidence="8">JCM 17441</strain>
    </source>
</reference>
<feature type="domain" description="Protein kinase" evidence="6">
    <location>
        <begin position="16"/>
        <end position="276"/>
    </location>
</feature>
<gene>
    <name evidence="7" type="ORF">GCM10022255_078180</name>
</gene>
<keyword evidence="1" id="KW-0808">Transferase</keyword>
<keyword evidence="8" id="KW-1185">Reference proteome</keyword>
<dbReference type="InterPro" id="IPR011009">
    <property type="entry name" value="Kinase-like_dom_sf"/>
</dbReference>
<dbReference type="Proteomes" id="UP001500620">
    <property type="component" value="Unassembled WGS sequence"/>
</dbReference>
<evidence type="ECO:0000259" key="6">
    <source>
        <dbReference type="PROSITE" id="PS50011"/>
    </source>
</evidence>
<evidence type="ECO:0000256" key="5">
    <source>
        <dbReference type="PROSITE-ProRule" id="PRU10141"/>
    </source>
</evidence>
<dbReference type="SMART" id="SM00564">
    <property type="entry name" value="PQQ"/>
    <property type="match status" value="7"/>
</dbReference>
<dbReference type="SUPFAM" id="SSF56112">
    <property type="entry name" value="Protein kinase-like (PK-like)"/>
    <property type="match status" value="1"/>
</dbReference>
<feature type="binding site" evidence="5">
    <location>
        <position position="44"/>
    </location>
    <ligand>
        <name>ATP</name>
        <dbReference type="ChEBI" id="CHEBI:30616"/>
    </ligand>
</feature>
<dbReference type="InterPro" id="IPR018391">
    <property type="entry name" value="PQQ_b-propeller_rpt"/>
</dbReference>
<dbReference type="InterPro" id="IPR011047">
    <property type="entry name" value="Quinoprotein_ADH-like_sf"/>
</dbReference>
<dbReference type="Gene3D" id="3.30.200.20">
    <property type="entry name" value="Phosphorylase Kinase, domain 1"/>
    <property type="match status" value="1"/>
</dbReference>
<evidence type="ECO:0000313" key="8">
    <source>
        <dbReference type="Proteomes" id="UP001500620"/>
    </source>
</evidence>
<dbReference type="Gene3D" id="1.10.510.10">
    <property type="entry name" value="Transferase(Phosphotransferase) domain 1"/>
    <property type="match status" value="1"/>
</dbReference>
<keyword evidence="4 5" id="KW-0067">ATP-binding</keyword>
<keyword evidence="2 5" id="KW-0547">Nucleotide-binding</keyword>
<dbReference type="Pfam" id="PF13360">
    <property type="entry name" value="PQQ_2"/>
    <property type="match status" value="3"/>
</dbReference>
<proteinExistence type="predicted"/>
<dbReference type="EMBL" id="BAABAT010000030">
    <property type="protein sequence ID" value="GAA4258242.1"/>
    <property type="molecule type" value="Genomic_DNA"/>
</dbReference>
<name>A0ABP8DKJ8_9ACTN</name>
<dbReference type="SMART" id="SM00220">
    <property type="entry name" value="S_TKc"/>
    <property type="match status" value="1"/>
</dbReference>
<dbReference type="CDD" id="cd14014">
    <property type="entry name" value="STKc_PknB_like"/>
    <property type="match status" value="1"/>
</dbReference>
<dbReference type="PROSITE" id="PS00107">
    <property type="entry name" value="PROTEIN_KINASE_ATP"/>
    <property type="match status" value="1"/>
</dbReference>
<dbReference type="RefSeq" id="WP_345135176.1">
    <property type="nucleotide sequence ID" value="NZ_BAABAT010000030.1"/>
</dbReference>
<dbReference type="Pfam" id="PF00069">
    <property type="entry name" value="Pkinase"/>
    <property type="match status" value="1"/>
</dbReference>
<sequence length="644" mass="67897">MVDPLRRDDPRRLGPYRILGRLGAGGMGQVFLGRDGSGAVAAVKTLHVGYGHDEELVHRFRGEVDLVAKIRSGHTARLLDADPTGSPPWLATEYLPGITLAEVEEIAGALPEELVRRLGAGLADGLAALHAVRVVHRDLKPSNVLVLADGLRIIDFGIARPDDAPRLTASRHFHGTVGYMAPERFAGQPGTAASDVFALAAILVRAATGRLPFEGKSMEQYLYAVHYSAPNLTGVPVGMTWTLRKCLEAAPEDRPTARQVRERIATGLADATGPWLPAAVLDVIAERARAAARLLRGAAAPRPWRVVRHAMARSETVVAGDAVVVSADDGVHVLEAGDGSERWAHPAATAPGYRPVVAADVVLSPTRTGVTALDLRTGDRRWELPVPPHGEPLHTGGLVHVLGPGLRNLHAVDAATGEPRWRTTSAGVRPVPVPGGVALVQGRTVLARLADGGEAWRYGELPAPASALAAAGDLVLVRVGDELLGIDDRTGRLRLRRAGLPPRAEPAATADIVVQPAAGELLGIDPADGSLRWRMPGDGTPHAVPGGVFVSEPTGLTALDPDGRPLWRAPGVAVWPDVRVGPTLVYVVDAGILHAYSRADGSARWSAPDIHATRAPVVGDGVVYLDNGYTLFAINADDGERLPT</sequence>
<dbReference type="PANTHER" id="PTHR43289">
    <property type="entry name" value="MITOGEN-ACTIVATED PROTEIN KINASE KINASE KINASE 20-RELATED"/>
    <property type="match status" value="1"/>
</dbReference>